<dbReference type="AlphaFoldDB" id="R7W6H6"/>
<proteinExistence type="predicted"/>
<protein>
    <recommendedName>
        <fullName evidence="2">Ricin B lectin domain-containing protein</fullName>
    </recommendedName>
</protein>
<organism evidence="1">
    <name type="scientific">Aegilops tauschii</name>
    <name type="common">Tausch's goatgrass</name>
    <name type="synonym">Aegilops squarrosa</name>
    <dbReference type="NCBI Taxonomy" id="37682"/>
    <lineage>
        <taxon>Eukaryota</taxon>
        <taxon>Viridiplantae</taxon>
        <taxon>Streptophyta</taxon>
        <taxon>Embryophyta</taxon>
        <taxon>Tracheophyta</taxon>
        <taxon>Spermatophyta</taxon>
        <taxon>Magnoliopsida</taxon>
        <taxon>Liliopsida</taxon>
        <taxon>Poales</taxon>
        <taxon>Poaceae</taxon>
        <taxon>BOP clade</taxon>
        <taxon>Pooideae</taxon>
        <taxon>Triticodae</taxon>
        <taxon>Triticeae</taxon>
        <taxon>Triticinae</taxon>
        <taxon>Aegilops</taxon>
    </lineage>
</organism>
<accession>R7W6H6</accession>
<name>R7W6H6_AEGTA</name>
<sequence length="205" mass="22416">MAAAAGLVWATLLMCVALGAAQTELTSFQRLLLANFFPQGSVPSPVRIYCRQDAALNVAIVGGKKWYVVYTDSTLFNGKFELKPFSLVNAQTLQVITVTIPSGSSQKVELYSPPSSPWELQRLQNWLQNAREELWTPEQPKSPEPTRTEGFYRLFATKNNEKTAFHLNGLGGGVKVGTEVGIYSGASNTENALWQLTSDTALCAP</sequence>
<reference evidence="1" key="1">
    <citation type="submission" date="2015-06" db="UniProtKB">
        <authorList>
            <consortium name="EnsemblPlants"/>
        </authorList>
    </citation>
    <scope>IDENTIFICATION</scope>
</reference>
<evidence type="ECO:0000313" key="1">
    <source>
        <dbReference type="EnsemblPlants" id="EMT16173"/>
    </source>
</evidence>
<dbReference type="EnsemblPlants" id="EMT16173">
    <property type="protein sequence ID" value="EMT16173"/>
    <property type="gene ID" value="F775_32865"/>
</dbReference>
<evidence type="ECO:0008006" key="2">
    <source>
        <dbReference type="Google" id="ProtNLM"/>
    </source>
</evidence>